<evidence type="ECO:0000259" key="1">
    <source>
        <dbReference type="PROSITE" id="PS50995"/>
    </source>
</evidence>
<dbReference type="InterPro" id="IPR036390">
    <property type="entry name" value="WH_DNA-bd_sf"/>
</dbReference>
<keyword evidence="3" id="KW-1185">Reference proteome</keyword>
<dbReference type="GO" id="GO:0006950">
    <property type="term" value="P:response to stress"/>
    <property type="evidence" value="ECO:0007669"/>
    <property type="project" value="TreeGrafter"/>
</dbReference>
<dbReference type="InterPro" id="IPR039422">
    <property type="entry name" value="MarR/SlyA-like"/>
</dbReference>
<dbReference type="RefSeq" id="WP_166232361.1">
    <property type="nucleotide sequence ID" value="NZ_CP049865.1"/>
</dbReference>
<dbReference type="PANTHER" id="PTHR33164:SF99">
    <property type="entry name" value="MARR FAMILY REGULATORY PROTEIN"/>
    <property type="match status" value="1"/>
</dbReference>
<proteinExistence type="predicted"/>
<dbReference type="SMART" id="SM00347">
    <property type="entry name" value="HTH_MARR"/>
    <property type="match status" value="1"/>
</dbReference>
<reference evidence="2 3" key="1">
    <citation type="submission" date="2020-03" db="EMBL/GenBank/DDBJ databases">
        <title>Propioniciclava sp. nov., isolated from Hydrophilus acuminatus.</title>
        <authorList>
            <person name="Hyun D.-W."/>
            <person name="Bae J.-W."/>
        </authorList>
    </citation>
    <scope>NUCLEOTIDE SEQUENCE [LARGE SCALE GENOMIC DNA]</scope>
    <source>
        <strain evidence="2 3">HDW11</strain>
    </source>
</reference>
<dbReference type="EMBL" id="CP049865">
    <property type="protein sequence ID" value="QIK71702.1"/>
    <property type="molecule type" value="Genomic_DNA"/>
</dbReference>
<evidence type="ECO:0000313" key="3">
    <source>
        <dbReference type="Proteomes" id="UP000501058"/>
    </source>
</evidence>
<dbReference type="Proteomes" id="UP000501058">
    <property type="component" value="Chromosome"/>
</dbReference>
<dbReference type="SUPFAM" id="SSF46785">
    <property type="entry name" value="Winged helix' DNA-binding domain"/>
    <property type="match status" value="1"/>
</dbReference>
<dbReference type="InterPro" id="IPR000835">
    <property type="entry name" value="HTH_MarR-typ"/>
</dbReference>
<protein>
    <submittedName>
        <fullName evidence="2">Winged helix-turn-helix transcriptional regulator</fullName>
    </submittedName>
</protein>
<dbReference type="KEGG" id="prv:G7070_04720"/>
<dbReference type="AlphaFoldDB" id="A0A6G7Y4F7"/>
<dbReference type="PANTHER" id="PTHR33164">
    <property type="entry name" value="TRANSCRIPTIONAL REGULATOR, MARR FAMILY"/>
    <property type="match status" value="1"/>
</dbReference>
<dbReference type="Gene3D" id="1.10.10.10">
    <property type="entry name" value="Winged helix-like DNA-binding domain superfamily/Winged helix DNA-binding domain"/>
    <property type="match status" value="1"/>
</dbReference>
<dbReference type="Pfam" id="PF12802">
    <property type="entry name" value="MarR_2"/>
    <property type="match status" value="1"/>
</dbReference>
<sequence length="164" mass="17853">MDETRWLSEEERQAWIGLSMVVTWLPQALDAQLVRDSDLRHAEYQVLSWLSMAPGRSARMGAIAELSHLNASHLSRVAARLEGRGLLRREPDPEDGRATLAALTPTGWDAVVAAAPGHVENVRRLVFDALDAEQVARLNEISRAIASALRPGVARGCQGGEAQA</sequence>
<gene>
    <name evidence="2" type="ORF">G7070_04720</name>
</gene>
<dbReference type="PROSITE" id="PS50995">
    <property type="entry name" value="HTH_MARR_2"/>
    <property type="match status" value="1"/>
</dbReference>
<dbReference type="InterPro" id="IPR036388">
    <property type="entry name" value="WH-like_DNA-bd_sf"/>
</dbReference>
<evidence type="ECO:0000313" key="2">
    <source>
        <dbReference type="EMBL" id="QIK71702.1"/>
    </source>
</evidence>
<organism evidence="2 3">
    <name type="scientific">Propioniciclava coleopterorum</name>
    <dbReference type="NCBI Taxonomy" id="2714937"/>
    <lineage>
        <taxon>Bacteria</taxon>
        <taxon>Bacillati</taxon>
        <taxon>Actinomycetota</taxon>
        <taxon>Actinomycetes</taxon>
        <taxon>Propionibacteriales</taxon>
        <taxon>Propionibacteriaceae</taxon>
        <taxon>Propioniciclava</taxon>
    </lineage>
</organism>
<accession>A0A6G7Y4F7</accession>
<dbReference type="GO" id="GO:0003700">
    <property type="term" value="F:DNA-binding transcription factor activity"/>
    <property type="evidence" value="ECO:0007669"/>
    <property type="project" value="InterPro"/>
</dbReference>
<name>A0A6G7Y4F7_9ACTN</name>
<feature type="domain" description="HTH marR-type" evidence="1">
    <location>
        <begin position="1"/>
        <end position="147"/>
    </location>
</feature>